<dbReference type="CDD" id="cd07995">
    <property type="entry name" value="TPK"/>
    <property type="match status" value="1"/>
</dbReference>
<dbReference type="GO" id="GO:0016301">
    <property type="term" value="F:kinase activity"/>
    <property type="evidence" value="ECO:0007669"/>
    <property type="project" value="UniProtKB-KW"/>
</dbReference>
<keyword evidence="1" id="KW-0808">Transferase</keyword>
<dbReference type="InterPro" id="IPR036759">
    <property type="entry name" value="TPK_catalytic_sf"/>
</dbReference>
<feature type="domain" description="Thiamin pyrophosphokinase thiamin-binding" evidence="6">
    <location>
        <begin position="147"/>
        <end position="208"/>
    </location>
</feature>
<dbReference type="GO" id="GO:0004788">
    <property type="term" value="F:thiamine diphosphokinase activity"/>
    <property type="evidence" value="ECO:0007669"/>
    <property type="project" value="UniProtKB-UniRule"/>
</dbReference>
<evidence type="ECO:0000256" key="1">
    <source>
        <dbReference type="ARBA" id="ARBA00022679"/>
    </source>
</evidence>
<dbReference type="GO" id="GO:0006772">
    <property type="term" value="P:thiamine metabolic process"/>
    <property type="evidence" value="ECO:0007669"/>
    <property type="project" value="UniProtKB-UniRule"/>
</dbReference>
<dbReference type="InterPro" id="IPR007371">
    <property type="entry name" value="TPK_catalytic"/>
</dbReference>
<dbReference type="Proteomes" id="UP000049472">
    <property type="component" value="Unassembled WGS sequence"/>
</dbReference>
<dbReference type="Pfam" id="PF04263">
    <property type="entry name" value="TPK_catalytic"/>
    <property type="match status" value="1"/>
</dbReference>
<keyword evidence="3 7" id="KW-0418">Kinase</keyword>
<dbReference type="RefSeq" id="WP_055061957.1">
    <property type="nucleotide sequence ID" value="NZ_CVRQ01000022.1"/>
</dbReference>
<dbReference type="PANTHER" id="PTHR41299">
    <property type="entry name" value="THIAMINE PYROPHOSPHOKINASE"/>
    <property type="match status" value="1"/>
</dbReference>
<keyword evidence="4" id="KW-0067">ATP-binding</keyword>
<evidence type="ECO:0000256" key="2">
    <source>
        <dbReference type="ARBA" id="ARBA00022741"/>
    </source>
</evidence>
<dbReference type="InterPro" id="IPR007373">
    <property type="entry name" value="Thiamin_PyroPKinase_B1-bd"/>
</dbReference>
<evidence type="ECO:0000256" key="3">
    <source>
        <dbReference type="ARBA" id="ARBA00022777"/>
    </source>
</evidence>
<dbReference type="GO" id="GO:0005524">
    <property type="term" value="F:ATP binding"/>
    <property type="evidence" value="ECO:0007669"/>
    <property type="project" value="UniProtKB-KW"/>
</dbReference>
<dbReference type="GO" id="GO:0030975">
    <property type="term" value="F:thiamine binding"/>
    <property type="evidence" value="ECO:0007669"/>
    <property type="project" value="InterPro"/>
</dbReference>
<reference evidence="8" key="1">
    <citation type="submission" date="2015-05" db="EMBL/GenBank/DDBJ databases">
        <authorList>
            <consortium name="Pathogen Informatics"/>
        </authorList>
    </citation>
    <scope>NUCLEOTIDE SEQUENCE [LARGE SCALE GENOMIC DNA]</scope>
    <source>
        <strain evidence="8">T1-815</strain>
    </source>
</reference>
<protein>
    <recommendedName>
        <fullName evidence="5">Thiamine diphosphokinase</fullName>
        <ecNumber evidence="5">2.7.6.2</ecNumber>
    </recommendedName>
</protein>
<organism evidence="7 8">
    <name type="scientific">Agathobacter rectalis</name>
    <dbReference type="NCBI Taxonomy" id="39491"/>
    <lineage>
        <taxon>Bacteria</taxon>
        <taxon>Bacillati</taxon>
        <taxon>Bacillota</taxon>
        <taxon>Clostridia</taxon>
        <taxon>Lachnospirales</taxon>
        <taxon>Lachnospiraceae</taxon>
        <taxon>Agathobacter</taxon>
    </lineage>
</organism>
<dbReference type="AlphaFoldDB" id="A0A0M6WMI2"/>
<evidence type="ECO:0000256" key="4">
    <source>
        <dbReference type="ARBA" id="ARBA00022840"/>
    </source>
</evidence>
<dbReference type="SUPFAM" id="SSF63999">
    <property type="entry name" value="Thiamin pyrophosphokinase, catalytic domain"/>
    <property type="match status" value="1"/>
</dbReference>
<dbReference type="Gene3D" id="3.40.50.10240">
    <property type="entry name" value="Thiamin pyrophosphokinase, catalytic domain"/>
    <property type="match status" value="1"/>
</dbReference>
<dbReference type="NCBIfam" id="TIGR01378">
    <property type="entry name" value="thi_PPkinase"/>
    <property type="match status" value="1"/>
</dbReference>
<evidence type="ECO:0000313" key="8">
    <source>
        <dbReference type="Proteomes" id="UP000049472"/>
    </source>
</evidence>
<accession>A0A0M6WMI2</accession>
<keyword evidence="2" id="KW-0547">Nucleotide-binding</keyword>
<gene>
    <name evidence="7" type="ORF">T1815_18111</name>
</gene>
<dbReference type="PANTHER" id="PTHR41299:SF1">
    <property type="entry name" value="THIAMINE PYROPHOSPHOKINASE"/>
    <property type="match status" value="1"/>
</dbReference>
<name>A0A0M6WMI2_9FIRM</name>
<proteinExistence type="predicted"/>
<dbReference type="GO" id="GO:0009229">
    <property type="term" value="P:thiamine diphosphate biosynthetic process"/>
    <property type="evidence" value="ECO:0007669"/>
    <property type="project" value="InterPro"/>
</dbReference>
<dbReference type="InterPro" id="IPR006282">
    <property type="entry name" value="Thi_PPkinase"/>
</dbReference>
<dbReference type="EMBL" id="CVRQ01000022">
    <property type="protein sequence ID" value="CRL38441.1"/>
    <property type="molecule type" value="Genomic_DNA"/>
</dbReference>
<evidence type="ECO:0000313" key="7">
    <source>
        <dbReference type="EMBL" id="CRL38441.1"/>
    </source>
</evidence>
<evidence type="ECO:0000256" key="5">
    <source>
        <dbReference type="NCBIfam" id="TIGR01378"/>
    </source>
</evidence>
<keyword evidence="8" id="KW-1185">Reference proteome</keyword>
<sequence length="214" mass="23695">MRYLIVCGGKIDKEFGLNEIKTDGIDAIIAADSGMDFLYENGVTPDIIVGDFDSATTKALEYFERKGQTEIHRLNPIKDDTDTEYAIRLAIREGARSIVLLGATGSRIDHVLGNISLLGIGLESGTDISIIDTNNRIRMSDKPVTIEKSAQYGRFVSLIAVTDDNEVSLRGFKYPVTDYSFDRFTSLGISNEIIDDHAVIDIHRGKFIIIESKD</sequence>
<dbReference type="InterPro" id="IPR053149">
    <property type="entry name" value="TPK"/>
</dbReference>
<dbReference type="InterPro" id="IPR036371">
    <property type="entry name" value="TPK_B1-bd_sf"/>
</dbReference>
<dbReference type="EC" id="2.7.6.2" evidence="5"/>
<dbReference type="SUPFAM" id="SSF63862">
    <property type="entry name" value="Thiamin pyrophosphokinase, substrate-binding domain"/>
    <property type="match status" value="1"/>
</dbReference>
<dbReference type="Pfam" id="PF04265">
    <property type="entry name" value="TPK_B1_binding"/>
    <property type="match status" value="1"/>
</dbReference>
<evidence type="ECO:0000259" key="6">
    <source>
        <dbReference type="SMART" id="SM00983"/>
    </source>
</evidence>
<dbReference type="SMART" id="SM00983">
    <property type="entry name" value="TPK_B1_binding"/>
    <property type="match status" value="1"/>
</dbReference>